<reference evidence="2 5" key="1">
    <citation type="submission" date="2019-10" db="EMBL/GenBank/DDBJ databases">
        <title>Comparative genomics of sulfur disproportionating microorganisms.</title>
        <authorList>
            <person name="Ward L.M."/>
            <person name="Bertran E."/>
            <person name="Johnston D."/>
        </authorList>
    </citation>
    <scope>NUCLEOTIDE SEQUENCE [LARGE SCALE GENOMIC DNA]</scope>
    <source>
        <strain evidence="2 5">DSM 3772</strain>
    </source>
</reference>
<dbReference type="Proteomes" id="UP000474054">
    <property type="component" value="Unassembled WGS sequence"/>
</dbReference>
<keyword evidence="1" id="KW-0175">Coiled coil</keyword>
<dbReference type="GeneID" id="42778622"/>
<keyword evidence="4" id="KW-1185">Reference proteome</keyword>
<dbReference type="KEGG" id="aamb:D1866_02750"/>
<dbReference type="RefSeq" id="WP_152943229.1">
    <property type="nucleotide sequence ID" value="NZ_CP045482.1"/>
</dbReference>
<evidence type="ECO:0000256" key="1">
    <source>
        <dbReference type="SAM" id="Coils"/>
    </source>
</evidence>
<sequence>MPNKKNGSSELEQLKKENEELKKKLAELEALMNNEPAEEEDEEKPPEIENPYTVTNRAISELVNPKDTMFYLSGSQISLILTAYEFANLPSYFGEEPVVELAEFAHKLKHYLVSKGGRGRRDILRVLRVSSGQVRENVNKSLFKQLLHGGKDSDMEEED</sequence>
<proteinExistence type="predicted"/>
<dbReference type="EMBL" id="CP045482">
    <property type="protein sequence ID" value="QGR21057.1"/>
    <property type="molecule type" value="Genomic_DNA"/>
</dbReference>
<evidence type="ECO:0000313" key="3">
    <source>
        <dbReference type="EMBL" id="QGR21057.1"/>
    </source>
</evidence>
<accession>A0A650CUD1</accession>
<feature type="coiled-coil region" evidence="1">
    <location>
        <begin position="4"/>
        <end position="38"/>
    </location>
</feature>
<dbReference type="EMBL" id="WHYS01000004">
    <property type="protein sequence ID" value="MQL56420.1"/>
    <property type="molecule type" value="Genomic_DNA"/>
</dbReference>
<gene>
    <name evidence="3" type="ORF">D1866_02750</name>
    <name evidence="2" type="ORF">GFB69_12090</name>
</gene>
<dbReference type="Proteomes" id="UP000426328">
    <property type="component" value="Chromosome"/>
</dbReference>
<name>A0A650CUD1_ACIAM</name>
<organism evidence="3 4">
    <name type="scientific">Acidianus ambivalens</name>
    <name type="common">Desulfurolobus ambivalens</name>
    <dbReference type="NCBI Taxonomy" id="2283"/>
    <lineage>
        <taxon>Archaea</taxon>
        <taxon>Thermoproteota</taxon>
        <taxon>Thermoprotei</taxon>
        <taxon>Sulfolobales</taxon>
        <taxon>Sulfolobaceae</taxon>
        <taxon>Acidianus</taxon>
    </lineage>
</organism>
<protein>
    <submittedName>
        <fullName evidence="3">Uncharacterized protein</fullName>
    </submittedName>
</protein>
<reference evidence="3 4" key="2">
    <citation type="submission" date="2019-10" db="EMBL/GenBank/DDBJ databases">
        <title>Genome Sequences from Six Type Strain Members of the Archaeal Family Sulfolobaceae: Acidianus ambivalens, Acidianus infernus, Metallosphaera prunae, Stygiolobus azoricus, Sulfolobus metallicus, and Sulfurisphaera ohwakuensis.</title>
        <authorList>
            <person name="Counts J.A."/>
            <person name="Kelly R.M."/>
        </authorList>
    </citation>
    <scope>NUCLEOTIDE SEQUENCE [LARGE SCALE GENOMIC DNA]</scope>
    <source>
        <strain evidence="3 4">LEI 10</strain>
    </source>
</reference>
<evidence type="ECO:0000313" key="2">
    <source>
        <dbReference type="EMBL" id="MQL56420.1"/>
    </source>
</evidence>
<evidence type="ECO:0000313" key="5">
    <source>
        <dbReference type="Proteomes" id="UP000474054"/>
    </source>
</evidence>
<dbReference type="AlphaFoldDB" id="A0A650CUD1"/>
<evidence type="ECO:0000313" key="4">
    <source>
        <dbReference type="Proteomes" id="UP000426328"/>
    </source>
</evidence>